<comment type="caution">
    <text evidence="2">The sequence shown here is derived from an EMBL/GenBank/DDBJ whole genome shotgun (WGS) entry which is preliminary data.</text>
</comment>
<keyword evidence="1" id="KW-1133">Transmembrane helix</keyword>
<evidence type="ECO:0000313" key="2">
    <source>
        <dbReference type="EMBL" id="GCE11235.1"/>
    </source>
</evidence>
<reference evidence="3" key="1">
    <citation type="submission" date="2018-12" db="EMBL/GenBank/DDBJ databases">
        <title>Tengunoibacter tsumagoiensis gen. nov., sp. nov., Dictyobacter kobayashii sp. nov., D. alpinus sp. nov., and D. joshuensis sp. nov. and description of Dictyobacteraceae fam. nov. within the order Ktedonobacterales isolated from Tengu-no-mugimeshi.</title>
        <authorList>
            <person name="Wang C.M."/>
            <person name="Zheng Y."/>
            <person name="Sakai Y."/>
            <person name="Toyoda A."/>
            <person name="Minakuchi Y."/>
            <person name="Abe K."/>
            <person name="Yokota A."/>
            <person name="Yabe S."/>
        </authorList>
    </citation>
    <scope>NUCLEOTIDE SEQUENCE [LARGE SCALE GENOMIC DNA]</scope>
    <source>
        <strain evidence="3">Uno3</strain>
    </source>
</reference>
<feature type="transmembrane region" description="Helical" evidence="1">
    <location>
        <begin position="95"/>
        <end position="117"/>
    </location>
</feature>
<evidence type="ECO:0000256" key="1">
    <source>
        <dbReference type="SAM" id="Phobius"/>
    </source>
</evidence>
<feature type="transmembrane region" description="Helical" evidence="1">
    <location>
        <begin position="6"/>
        <end position="23"/>
    </location>
</feature>
<dbReference type="Proteomes" id="UP000287352">
    <property type="component" value="Unassembled WGS sequence"/>
</dbReference>
<protein>
    <submittedName>
        <fullName evidence="2">Uncharacterized protein</fullName>
    </submittedName>
</protein>
<evidence type="ECO:0000313" key="3">
    <source>
        <dbReference type="Proteomes" id="UP000287352"/>
    </source>
</evidence>
<feature type="transmembrane region" description="Helical" evidence="1">
    <location>
        <begin position="60"/>
        <end position="89"/>
    </location>
</feature>
<gene>
    <name evidence="2" type="ORF">KTT_10940</name>
</gene>
<keyword evidence="1" id="KW-0472">Membrane</keyword>
<keyword evidence="1" id="KW-0812">Transmembrane</keyword>
<proteinExistence type="predicted"/>
<dbReference type="AlphaFoldDB" id="A0A401ZWH0"/>
<sequence length="249" mass="29006">MRLGEMIVVLGIGVFETFYRFGLDQQREAIVRKELQPPVIELLPVDAEAMLPLKFRYRALLHGSLVILAPLLILDGIICFIFLLLGLVLWQRKDFGVDFVLIAFFLCFLGVVIWLIVRYYASTQWIEADEQGLTLRTWYGERTVLWNEAHLFAVHSGYAKPYGPLFTVPHVIYELSSSHKIVHWDWQPNKKSFFFARIKGSHLEYNENMQQLLQIIAARTHLPLYDLRNQVNSPKKVSDRIKRREDSSS</sequence>
<accession>A0A401ZWH0</accession>
<keyword evidence="3" id="KW-1185">Reference proteome</keyword>
<dbReference type="EMBL" id="BIFR01000001">
    <property type="protein sequence ID" value="GCE11235.1"/>
    <property type="molecule type" value="Genomic_DNA"/>
</dbReference>
<name>A0A401ZWH0_9CHLR</name>
<organism evidence="2 3">
    <name type="scientific">Tengunoibacter tsumagoiensis</name>
    <dbReference type="NCBI Taxonomy" id="2014871"/>
    <lineage>
        <taxon>Bacteria</taxon>
        <taxon>Bacillati</taxon>
        <taxon>Chloroflexota</taxon>
        <taxon>Ktedonobacteria</taxon>
        <taxon>Ktedonobacterales</taxon>
        <taxon>Dictyobacteraceae</taxon>
        <taxon>Tengunoibacter</taxon>
    </lineage>
</organism>